<name>A0AC35GI50_9BILA</name>
<dbReference type="WBParaSite" id="PS1159_v2.g5198.t1">
    <property type="protein sequence ID" value="PS1159_v2.g5198.t1"/>
    <property type="gene ID" value="PS1159_v2.g5198"/>
</dbReference>
<accession>A0AC35GI50</accession>
<proteinExistence type="predicted"/>
<evidence type="ECO:0000313" key="2">
    <source>
        <dbReference type="WBParaSite" id="PS1159_v2.g5198.t1"/>
    </source>
</evidence>
<sequence length="222" mass="24884">MGKKPTRKPATQEGQSKEGGTKRQSTVRRHAKVTVSQEEDGTQIETQITKKSAATCEAGVQALADEFLKIKLMGQTNIPPKTAFDANPDKNRYKDVICIDQSRVILTWPPIEGSSDYIHANWAPVRGEKKFICTQGPIEKTVDDFWRLVWQEKTKAIIMLCGIIELGKKKCEQYWCEKGGEQMKVASGITIKTIDVAETEKNLVVTKLELSVEGQETFVCHQ</sequence>
<reference evidence="2" key="1">
    <citation type="submission" date="2022-11" db="UniProtKB">
        <authorList>
            <consortium name="WormBaseParasite"/>
        </authorList>
    </citation>
    <scope>IDENTIFICATION</scope>
</reference>
<protein>
    <submittedName>
        <fullName evidence="2">Tyrosine-protein phosphatase domain-containing protein</fullName>
    </submittedName>
</protein>
<organism evidence="1 2">
    <name type="scientific">Panagrolaimus sp. PS1159</name>
    <dbReference type="NCBI Taxonomy" id="55785"/>
    <lineage>
        <taxon>Eukaryota</taxon>
        <taxon>Metazoa</taxon>
        <taxon>Ecdysozoa</taxon>
        <taxon>Nematoda</taxon>
        <taxon>Chromadorea</taxon>
        <taxon>Rhabditida</taxon>
        <taxon>Tylenchina</taxon>
        <taxon>Panagrolaimomorpha</taxon>
        <taxon>Panagrolaimoidea</taxon>
        <taxon>Panagrolaimidae</taxon>
        <taxon>Panagrolaimus</taxon>
    </lineage>
</organism>
<evidence type="ECO:0000313" key="1">
    <source>
        <dbReference type="Proteomes" id="UP000887580"/>
    </source>
</evidence>
<dbReference type="Proteomes" id="UP000887580">
    <property type="component" value="Unplaced"/>
</dbReference>